<dbReference type="EMBL" id="LT853697">
    <property type="protein sequence ID" value="SMQ52112.1"/>
    <property type="molecule type" value="Genomic_DNA"/>
</dbReference>
<name>A0A1X7RXE4_ZYMT9</name>
<evidence type="ECO:0000256" key="1">
    <source>
        <dbReference type="SAM" id="MobiDB-lite"/>
    </source>
</evidence>
<sequence>MGQDDKIIGMPEAKGEEEKGEALAGVKVKEDSVAAGGLGGGLGGRLGGGSRVGGFGVGGVGLSAAMKDDKKKGGRGQPNKVELRRVEGGPFGKTVAEWSLLRPATQRKWSGAGRIDEYGTIKKPAC</sequence>
<reference evidence="2 3" key="1">
    <citation type="submission" date="2016-06" db="EMBL/GenBank/DDBJ databases">
        <authorList>
            <person name="Kjaerup R.B."/>
            <person name="Dalgaard T.S."/>
            <person name="Juul-Madsen H.R."/>
        </authorList>
    </citation>
    <scope>NUCLEOTIDE SEQUENCE [LARGE SCALE GENOMIC DNA]</scope>
</reference>
<dbReference type="AlphaFoldDB" id="A0A1X7RXE4"/>
<organism evidence="2 3">
    <name type="scientific">Zymoseptoria tritici (strain ST99CH_3D7)</name>
    <dbReference type="NCBI Taxonomy" id="1276538"/>
    <lineage>
        <taxon>Eukaryota</taxon>
        <taxon>Fungi</taxon>
        <taxon>Dikarya</taxon>
        <taxon>Ascomycota</taxon>
        <taxon>Pezizomycotina</taxon>
        <taxon>Dothideomycetes</taxon>
        <taxon>Dothideomycetidae</taxon>
        <taxon>Mycosphaerellales</taxon>
        <taxon>Mycosphaerellaceae</taxon>
        <taxon>Zymoseptoria</taxon>
    </lineage>
</organism>
<feature type="region of interest" description="Disordered" evidence="1">
    <location>
        <begin position="1"/>
        <end position="20"/>
    </location>
</feature>
<accession>A0A1X7RXE4</accession>
<protein>
    <submittedName>
        <fullName evidence="2">Uncharacterized protein</fullName>
    </submittedName>
</protein>
<evidence type="ECO:0000313" key="3">
    <source>
        <dbReference type="Proteomes" id="UP000215127"/>
    </source>
</evidence>
<keyword evidence="3" id="KW-1185">Reference proteome</keyword>
<dbReference type="Proteomes" id="UP000215127">
    <property type="component" value="Chromosome 6"/>
</dbReference>
<gene>
    <name evidence="2" type="ORF">ZT3D7_G7265</name>
</gene>
<evidence type="ECO:0000313" key="2">
    <source>
        <dbReference type="EMBL" id="SMQ52112.1"/>
    </source>
</evidence>
<proteinExistence type="predicted"/>